<evidence type="ECO:0000259" key="3">
    <source>
        <dbReference type="Pfam" id="PF01557"/>
    </source>
</evidence>
<comment type="similarity">
    <text evidence="1">Belongs to the FAH family.</text>
</comment>
<proteinExistence type="inferred from homology"/>
<dbReference type="SUPFAM" id="SSF56529">
    <property type="entry name" value="FAH"/>
    <property type="match status" value="1"/>
</dbReference>
<dbReference type="FunFam" id="3.90.850.10:FF:000002">
    <property type="entry name" value="2-hydroxyhepta-2,4-diene-1,7-dioate isomerase"/>
    <property type="match status" value="1"/>
</dbReference>
<dbReference type="OrthoDB" id="5197601at2"/>
<feature type="domain" description="Fumarylacetoacetase-like C-terminal" evidence="3">
    <location>
        <begin position="73"/>
        <end position="278"/>
    </location>
</feature>
<dbReference type="RefSeq" id="WP_161140117.1">
    <property type="nucleotide sequence ID" value="NZ_SPKJ01000021.1"/>
</dbReference>
<sequence>MKLVRFGEKGAEKPGAIDSQGRIRDLSGVVADFTPDVLTIEMRDRLTALDLETLPVVGGNPRLGAPIARTGHFIAIGLNYVDHAKEAGQPIPAEPVIFSKAPSSLSGPDDDVILPRGSEKGDWEIELGFVMGRHCHYVAQSDALSAVFGYVLANDVSERAFQIEGTGQWIKGKSAPTFGPIGPWLVTPDEIPDPQDLDMSLDVNGERRQTGNTRTMIFPVAELIAYLSEKMDLEPGDLVITGTPPGVGLGMRPQQFLKPGDEMHLTMAKLGEQRQKVVAFRG</sequence>
<comment type="caution">
    <text evidence="4">The sequence shown here is derived from an EMBL/GenBank/DDBJ whole genome shotgun (WGS) entry which is preliminary data.</text>
</comment>
<evidence type="ECO:0000313" key="4">
    <source>
        <dbReference type="EMBL" id="MYZ47767.1"/>
    </source>
</evidence>
<name>A0A964WT83_9HYPH</name>
<dbReference type="InterPro" id="IPR036663">
    <property type="entry name" value="Fumarylacetoacetase_C_sf"/>
</dbReference>
<evidence type="ECO:0000313" key="5">
    <source>
        <dbReference type="Proteomes" id="UP000773614"/>
    </source>
</evidence>
<dbReference type="EMBL" id="SPKJ01000021">
    <property type="protein sequence ID" value="MYZ47767.1"/>
    <property type="molecule type" value="Genomic_DNA"/>
</dbReference>
<accession>A0A964WT83</accession>
<dbReference type="PANTHER" id="PTHR42796">
    <property type="entry name" value="FUMARYLACETOACETATE HYDROLASE DOMAIN-CONTAINING PROTEIN 2A-RELATED"/>
    <property type="match status" value="1"/>
</dbReference>
<dbReference type="Gene3D" id="3.90.850.10">
    <property type="entry name" value="Fumarylacetoacetase-like, C-terminal domain"/>
    <property type="match status" value="1"/>
</dbReference>
<evidence type="ECO:0000256" key="2">
    <source>
        <dbReference type="ARBA" id="ARBA00022723"/>
    </source>
</evidence>
<dbReference type="Proteomes" id="UP000773614">
    <property type="component" value="Unassembled WGS sequence"/>
</dbReference>
<evidence type="ECO:0000256" key="1">
    <source>
        <dbReference type="ARBA" id="ARBA00010211"/>
    </source>
</evidence>
<dbReference type="InterPro" id="IPR051121">
    <property type="entry name" value="FAH"/>
</dbReference>
<reference evidence="4" key="1">
    <citation type="submission" date="2019-03" db="EMBL/GenBank/DDBJ databases">
        <title>Afifella sp. nov., isolated from activated sludge.</title>
        <authorList>
            <person name="Li Q."/>
            <person name="Liu Y."/>
        </authorList>
    </citation>
    <scope>NUCLEOTIDE SEQUENCE</scope>
    <source>
        <strain evidence="4">L72</strain>
    </source>
</reference>
<dbReference type="GO" id="GO:0046872">
    <property type="term" value="F:metal ion binding"/>
    <property type="evidence" value="ECO:0007669"/>
    <property type="project" value="UniProtKB-KW"/>
</dbReference>
<dbReference type="Pfam" id="PF01557">
    <property type="entry name" value="FAA_hydrolase"/>
    <property type="match status" value="1"/>
</dbReference>
<dbReference type="GO" id="GO:0016853">
    <property type="term" value="F:isomerase activity"/>
    <property type="evidence" value="ECO:0007669"/>
    <property type="project" value="UniProtKB-ARBA"/>
</dbReference>
<dbReference type="GO" id="GO:0016787">
    <property type="term" value="F:hydrolase activity"/>
    <property type="evidence" value="ECO:0007669"/>
    <property type="project" value="UniProtKB-KW"/>
</dbReference>
<keyword evidence="2" id="KW-0479">Metal-binding</keyword>
<gene>
    <name evidence="4" type="ORF">E4O86_08585</name>
</gene>
<dbReference type="AlphaFoldDB" id="A0A964WT83"/>
<dbReference type="PANTHER" id="PTHR42796:SF4">
    <property type="entry name" value="FUMARYLACETOACETATE HYDROLASE DOMAIN-CONTAINING PROTEIN 2A"/>
    <property type="match status" value="1"/>
</dbReference>
<keyword evidence="4" id="KW-0378">Hydrolase</keyword>
<protein>
    <submittedName>
        <fullName evidence="4">FAA hydrolase family protein</fullName>
    </submittedName>
</protein>
<dbReference type="GO" id="GO:0019752">
    <property type="term" value="P:carboxylic acid metabolic process"/>
    <property type="evidence" value="ECO:0007669"/>
    <property type="project" value="UniProtKB-ARBA"/>
</dbReference>
<dbReference type="InterPro" id="IPR011234">
    <property type="entry name" value="Fumarylacetoacetase-like_C"/>
</dbReference>
<keyword evidence="5" id="KW-1185">Reference proteome</keyword>
<organism evidence="4 5">
    <name type="scientific">Propylenella binzhouense</name>
    <dbReference type="NCBI Taxonomy" id="2555902"/>
    <lineage>
        <taxon>Bacteria</taxon>
        <taxon>Pseudomonadati</taxon>
        <taxon>Pseudomonadota</taxon>
        <taxon>Alphaproteobacteria</taxon>
        <taxon>Hyphomicrobiales</taxon>
        <taxon>Propylenellaceae</taxon>
        <taxon>Propylenella</taxon>
    </lineage>
</organism>